<comment type="caution">
    <text evidence="1">The sequence shown here is derived from an EMBL/GenBank/DDBJ whole genome shotgun (WGS) entry which is preliminary data.</text>
</comment>
<dbReference type="RefSeq" id="WP_098517339.1">
    <property type="nucleotide sequence ID" value="NZ_NUVX01000065.1"/>
</dbReference>
<sequence>MSDILIFTDIVNEVAGPHIESLKNEYGFPGECALSSHLIGGYLQKEFDVNIVYGTFGDDGFFHCWLEYKGVIVDFTLFQFLTRKKRQSFYQKSTAKEILDYMLEHQESYFIHQQDDRYYDYNPITYVPSVFENSYMPSEFKHTCGIKESYEKFLQKSKEQEIYINLSWYHSKDINNITFHQLLEQLNLKLSRKFGTKWVIRSLKNRTRELTV</sequence>
<protein>
    <submittedName>
        <fullName evidence="1">Uncharacterized protein</fullName>
    </submittedName>
</protein>
<name>A0A9X6WI50_BACTU</name>
<organism evidence="1 2">
    <name type="scientific">Bacillus thuringiensis</name>
    <dbReference type="NCBI Taxonomy" id="1428"/>
    <lineage>
        <taxon>Bacteria</taxon>
        <taxon>Bacillati</taxon>
        <taxon>Bacillota</taxon>
        <taxon>Bacilli</taxon>
        <taxon>Bacillales</taxon>
        <taxon>Bacillaceae</taxon>
        <taxon>Bacillus</taxon>
        <taxon>Bacillus cereus group</taxon>
    </lineage>
</organism>
<evidence type="ECO:0000313" key="1">
    <source>
        <dbReference type="EMBL" id="PFJ32296.1"/>
    </source>
</evidence>
<dbReference type="Proteomes" id="UP000224003">
    <property type="component" value="Unassembled WGS sequence"/>
</dbReference>
<dbReference type="EMBL" id="NUVX01000065">
    <property type="protein sequence ID" value="PFJ32296.1"/>
    <property type="molecule type" value="Genomic_DNA"/>
</dbReference>
<evidence type="ECO:0000313" key="2">
    <source>
        <dbReference type="Proteomes" id="UP000224003"/>
    </source>
</evidence>
<reference evidence="1 2" key="1">
    <citation type="submission" date="2017-09" db="EMBL/GenBank/DDBJ databases">
        <title>Large-scale bioinformatics analysis of Bacillus genomes uncovers conserved roles of natural products in bacterial physiology.</title>
        <authorList>
            <consortium name="Agbiome Team Llc"/>
            <person name="Bleich R.M."/>
            <person name="Grubbs K.J."/>
            <person name="Santa Maria K.C."/>
            <person name="Allen S.E."/>
            <person name="Farag S."/>
            <person name="Shank E.A."/>
            <person name="Bowers A."/>
        </authorList>
    </citation>
    <scope>NUCLEOTIDE SEQUENCE [LARGE SCALE GENOMIC DNA]</scope>
    <source>
        <strain evidence="1 2">AFS085496</strain>
    </source>
</reference>
<accession>A0A9X6WI50</accession>
<dbReference type="AlphaFoldDB" id="A0A9X6WI50"/>
<gene>
    <name evidence="1" type="ORF">COJ15_28925</name>
</gene>
<proteinExistence type="predicted"/>